<dbReference type="Proteomes" id="UP000030653">
    <property type="component" value="Unassembled WGS sequence"/>
</dbReference>
<dbReference type="GeneID" id="63685995"/>
<organism evidence="1 2">
    <name type="scientific">Dacryopinax primogenitus (strain DJM 731)</name>
    <name type="common">Brown rot fungus</name>
    <dbReference type="NCBI Taxonomy" id="1858805"/>
    <lineage>
        <taxon>Eukaryota</taxon>
        <taxon>Fungi</taxon>
        <taxon>Dikarya</taxon>
        <taxon>Basidiomycota</taxon>
        <taxon>Agaricomycotina</taxon>
        <taxon>Dacrymycetes</taxon>
        <taxon>Dacrymycetales</taxon>
        <taxon>Dacrymycetaceae</taxon>
        <taxon>Dacryopinax</taxon>
    </lineage>
</organism>
<protein>
    <submittedName>
        <fullName evidence="1">Uncharacterized protein</fullName>
    </submittedName>
</protein>
<evidence type="ECO:0000313" key="2">
    <source>
        <dbReference type="Proteomes" id="UP000030653"/>
    </source>
</evidence>
<accession>M5FTA1</accession>
<sequence>MRGCASNSKFVHRCFEHAQMEEIKVHVKDFEWCQTSAQMFDETVLEPELDGAITVSEPQPDGKPKPKKKYDVKMSTVPLFAHERIPNNRLFRTFTVTRHGAVVDTENHAWLGEPLQHLAQQEYVETWGDV</sequence>
<proteinExistence type="predicted"/>
<gene>
    <name evidence="1" type="ORF">DACRYDRAFT_120073</name>
</gene>
<dbReference type="HOGENOM" id="CLU_1938095_0_0_1"/>
<keyword evidence="2" id="KW-1185">Reference proteome</keyword>
<evidence type="ECO:0000313" key="1">
    <source>
        <dbReference type="EMBL" id="EJT96481.1"/>
    </source>
</evidence>
<dbReference type="EMBL" id="JH795922">
    <property type="protein sequence ID" value="EJT96481.1"/>
    <property type="molecule type" value="Genomic_DNA"/>
</dbReference>
<dbReference type="RefSeq" id="XP_040623379.1">
    <property type="nucleotide sequence ID" value="XM_040770933.1"/>
</dbReference>
<name>M5FTA1_DACPD</name>
<reference evidence="1 2" key="1">
    <citation type="journal article" date="2012" name="Science">
        <title>The Paleozoic origin of enzymatic lignin decomposition reconstructed from 31 fungal genomes.</title>
        <authorList>
            <person name="Floudas D."/>
            <person name="Binder M."/>
            <person name="Riley R."/>
            <person name="Barry K."/>
            <person name="Blanchette R.A."/>
            <person name="Henrissat B."/>
            <person name="Martinez A.T."/>
            <person name="Otillar R."/>
            <person name="Spatafora J.W."/>
            <person name="Yadav J.S."/>
            <person name="Aerts A."/>
            <person name="Benoit I."/>
            <person name="Boyd A."/>
            <person name="Carlson A."/>
            <person name="Copeland A."/>
            <person name="Coutinho P.M."/>
            <person name="de Vries R.P."/>
            <person name="Ferreira P."/>
            <person name="Findley K."/>
            <person name="Foster B."/>
            <person name="Gaskell J."/>
            <person name="Glotzer D."/>
            <person name="Gorecki P."/>
            <person name="Heitman J."/>
            <person name="Hesse C."/>
            <person name="Hori C."/>
            <person name="Igarashi K."/>
            <person name="Jurgens J.A."/>
            <person name="Kallen N."/>
            <person name="Kersten P."/>
            <person name="Kohler A."/>
            <person name="Kuees U."/>
            <person name="Kumar T.K.A."/>
            <person name="Kuo A."/>
            <person name="LaButti K."/>
            <person name="Larrondo L.F."/>
            <person name="Lindquist E."/>
            <person name="Ling A."/>
            <person name="Lombard V."/>
            <person name="Lucas S."/>
            <person name="Lundell T."/>
            <person name="Martin R."/>
            <person name="McLaughlin D.J."/>
            <person name="Morgenstern I."/>
            <person name="Morin E."/>
            <person name="Murat C."/>
            <person name="Nagy L.G."/>
            <person name="Nolan M."/>
            <person name="Ohm R.A."/>
            <person name="Patyshakuliyeva A."/>
            <person name="Rokas A."/>
            <person name="Ruiz-Duenas F.J."/>
            <person name="Sabat G."/>
            <person name="Salamov A."/>
            <person name="Samejima M."/>
            <person name="Schmutz J."/>
            <person name="Slot J.C."/>
            <person name="St John F."/>
            <person name="Stenlid J."/>
            <person name="Sun H."/>
            <person name="Sun S."/>
            <person name="Syed K."/>
            <person name="Tsang A."/>
            <person name="Wiebenga A."/>
            <person name="Young D."/>
            <person name="Pisabarro A."/>
            <person name="Eastwood D.C."/>
            <person name="Martin F."/>
            <person name="Cullen D."/>
            <person name="Grigoriev I.V."/>
            <person name="Hibbett D.S."/>
        </authorList>
    </citation>
    <scope>NUCLEOTIDE SEQUENCE [LARGE SCALE GENOMIC DNA]</scope>
    <source>
        <strain evidence="1 2">DJM-731 SS1</strain>
    </source>
</reference>
<dbReference type="AlphaFoldDB" id="M5FTA1"/>